<dbReference type="Proteomes" id="UP000479710">
    <property type="component" value="Unassembled WGS sequence"/>
</dbReference>
<dbReference type="EMBL" id="SPHZ02000005">
    <property type="protein sequence ID" value="KAF0916141.1"/>
    <property type="molecule type" value="Genomic_DNA"/>
</dbReference>
<protein>
    <submittedName>
        <fullName evidence="1">Uncharacterized protein</fullName>
    </submittedName>
</protein>
<accession>A0A6G1DUR0</accession>
<dbReference type="InterPro" id="IPR023674">
    <property type="entry name" value="Ribosomal_uL1-like"/>
</dbReference>
<dbReference type="AlphaFoldDB" id="A0A6G1DUR0"/>
<sequence>MGFNGGRRKRSRCRTRRSYPLVAIDLVNAIGEIKTRANEKKRNFTETVEVHVMLGVDPHRGDQI</sequence>
<dbReference type="Gene3D" id="3.30.190.20">
    <property type="match status" value="1"/>
</dbReference>
<proteinExistence type="predicted"/>
<dbReference type="SUPFAM" id="SSF56808">
    <property type="entry name" value="Ribosomal protein L1"/>
    <property type="match status" value="1"/>
</dbReference>
<keyword evidence="2" id="KW-1185">Reference proteome</keyword>
<reference evidence="1 2" key="1">
    <citation type="submission" date="2019-11" db="EMBL/GenBank/DDBJ databases">
        <title>Whole genome sequence of Oryza granulata.</title>
        <authorList>
            <person name="Li W."/>
        </authorList>
    </citation>
    <scope>NUCLEOTIDE SEQUENCE [LARGE SCALE GENOMIC DNA]</scope>
    <source>
        <strain evidence="2">cv. Menghai</strain>
        <tissue evidence="1">Leaf</tissue>
    </source>
</reference>
<comment type="caution">
    <text evidence="1">The sequence shown here is derived from an EMBL/GenBank/DDBJ whole genome shotgun (WGS) entry which is preliminary data.</text>
</comment>
<gene>
    <name evidence="1" type="ORF">E2562_000741</name>
</gene>
<organism evidence="1 2">
    <name type="scientific">Oryza meyeriana var. granulata</name>
    <dbReference type="NCBI Taxonomy" id="110450"/>
    <lineage>
        <taxon>Eukaryota</taxon>
        <taxon>Viridiplantae</taxon>
        <taxon>Streptophyta</taxon>
        <taxon>Embryophyta</taxon>
        <taxon>Tracheophyta</taxon>
        <taxon>Spermatophyta</taxon>
        <taxon>Magnoliopsida</taxon>
        <taxon>Liliopsida</taxon>
        <taxon>Poales</taxon>
        <taxon>Poaceae</taxon>
        <taxon>BOP clade</taxon>
        <taxon>Oryzoideae</taxon>
        <taxon>Oryzeae</taxon>
        <taxon>Oryzinae</taxon>
        <taxon>Oryza</taxon>
        <taxon>Oryza meyeriana</taxon>
    </lineage>
</organism>
<dbReference type="OrthoDB" id="1747252at2759"/>
<evidence type="ECO:0000313" key="1">
    <source>
        <dbReference type="EMBL" id="KAF0916141.1"/>
    </source>
</evidence>
<evidence type="ECO:0000313" key="2">
    <source>
        <dbReference type="Proteomes" id="UP000479710"/>
    </source>
</evidence>
<name>A0A6G1DUR0_9ORYZ</name>